<name>A0ABX9W852_9ACTN</name>
<keyword evidence="1" id="KW-1133">Transmembrane helix</keyword>
<organism evidence="2 3">
    <name type="scientific">Micromonospora solifontis</name>
    <dbReference type="NCBI Taxonomy" id="2487138"/>
    <lineage>
        <taxon>Bacteria</taxon>
        <taxon>Bacillati</taxon>
        <taxon>Actinomycetota</taxon>
        <taxon>Actinomycetes</taxon>
        <taxon>Micromonosporales</taxon>
        <taxon>Micromonosporaceae</taxon>
        <taxon>Micromonospora</taxon>
    </lineage>
</organism>
<keyword evidence="1" id="KW-0472">Membrane</keyword>
<protein>
    <submittedName>
        <fullName evidence="2">Uncharacterized protein</fullName>
    </submittedName>
</protein>
<evidence type="ECO:0000313" key="3">
    <source>
        <dbReference type="Proteomes" id="UP000280698"/>
    </source>
</evidence>
<dbReference type="Proteomes" id="UP000280698">
    <property type="component" value="Unassembled WGS sequence"/>
</dbReference>
<evidence type="ECO:0000313" key="2">
    <source>
        <dbReference type="EMBL" id="RNL85678.1"/>
    </source>
</evidence>
<accession>A0ABX9W852</accession>
<dbReference type="EMBL" id="RJLN01000159">
    <property type="protein sequence ID" value="RNL85678.1"/>
    <property type="molecule type" value="Genomic_DNA"/>
</dbReference>
<sequence length="81" mass="8732">RAQLSTADTSMRGRACCGASREGASLMARVGRYGIPGFVWFLIWLVVCILIVILLALVIHHFGGASLSLKLGHFYLNVGVT</sequence>
<proteinExistence type="predicted"/>
<reference evidence="2 3" key="1">
    <citation type="submission" date="2018-11" db="EMBL/GenBank/DDBJ databases">
        <title>Micromonospora sp. PPF5-17, a new actinomycetes isolated from a hot spring soil.</title>
        <authorList>
            <person name="Thawai C."/>
        </authorList>
    </citation>
    <scope>NUCLEOTIDE SEQUENCE [LARGE SCALE GENOMIC DNA]</scope>
    <source>
        <strain evidence="2 3">PPF5-17</strain>
    </source>
</reference>
<evidence type="ECO:0000256" key="1">
    <source>
        <dbReference type="SAM" id="Phobius"/>
    </source>
</evidence>
<dbReference type="RefSeq" id="WP_163621064.1">
    <property type="nucleotide sequence ID" value="NZ_JAAHBY010000159.1"/>
</dbReference>
<feature type="transmembrane region" description="Helical" evidence="1">
    <location>
        <begin position="37"/>
        <end position="59"/>
    </location>
</feature>
<gene>
    <name evidence="2" type="ORF">EFE23_27310</name>
</gene>
<keyword evidence="3" id="KW-1185">Reference proteome</keyword>
<keyword evidence="1" id="KW-0812">Transmembrane</keyword>
<feature type="non-terminal residue" evidence="2">
    <location>
        <position position="1"/>
    </location>
</feature>
<comment type="caution">
    <text evidence="2">The sequence shown here is derived from an EMBL/GenBank/DDBJ whole genome shotgun (WGS) entry which is preliminary data.</text>
</comment>